<dbReference type="RefSeq" id="WP_087742538.1">
    <property type="nucleotide sequence ID" value="NZ_LT854705.1"/>
</dbReference>
<accession>A0A1Y6JZJ5</accession>
<organism evidence="1 2">
    <name type="scientific">Levilactobacillus zymae</name>
    <dbReference type="NCBI Taxonomy" id="267363"/>
    <lineage>
        <taxon>Bacteria</taxon>
        <taxon>Bacillati</taxon>
        <taxon>Bacillota</taxon>
        <taxon>Bacilli</taxon>
        <taxon>Lactobacillales</taxon>
        <taxon>Lactobacillaceae</taxon>
        <taxon>Levilactobacillus</taxon>
    </lineage>
</organism>
<proteinExistence type="predicted"/>
<dbReference type="AlphaFoldDB" id="A0A1Y6JZJ5"/>
<reference evidence="2" key="1">
    <citation type="submission" date="2017-05" db="EMBL/GenBank/DDBJ databases">
        <authorList>
            <person name="Papadimitriou K."/>
        </authorList>
    </citation>
    <scope>NUCLEOTIDE SEQUENCE [LARGE SCALE GENOMIC DNA]</scope>
    <source>
        <strain evidence="2">ACA-DC 3411</strain>
    </source>
</reference>
<evidence type="ECO:0000313" key="1">
    <source>
        <dbReference type="EMBL" id="SMS15220.1"/>
    </source>
</evidence>
<gene>
    <name evidence="1" type="ORF">LZ3411_2170</name>
</gene>
<protein>
    <submittedName>
        <fullName evidence="1">Uncharacterized protein</fullName>
    </submittedName>
</protein>
<sequence length="175" mass="19701">MVPKFLVSGVVATVLLAGGVATCHRQPTTAAPAASSTSKPARPAETPLTVRALRQQPKLLDSSLIYFAVKHTSVQRWQEVSDFKLGWQVETERVQGTKRYSVWPDAHIQESQKKLEPNWFTLKGQRVTYESFVVHSDGDYTVVHTTLARVVQRINQDHAAQRVRHMTNNLTILEK</sequence>
<dbReference type="KEGG" id="lzy:LZ3411_2170"/>
<dbReference type="EMBL" id="LT854705">
    <property type="protein sequence ID" value="SMS15220.1"/>
    <property type="molecule type" value="Genomic_DNA"/>
</dbReference>
<name>A0A1Y6JZJ5_9LACO</name>
<dbReference type="Proteomes" id="UP000195412">
    <property type="component" value="Chromosome I"/>
</dbReference>
<evidence type="ECO:0000313" key="2">
    <source>
        <dbReference type="Proteomes" id="UP000195412"/>
    </source>
</evidence>